<comment type="caution">
    <text evidence="1">The sequence shown here is derived from an EMBL/GenBank/DDBJ whole genome shotgun (WGS) entry which is preliminary data.</text>
</comment>
<dbReference type="AlphaFoldDB" id="A0A9X2YJG0"/>
<gene>
    <name evidence="1" type="ORF">H7I41_00545</name>
</gene>
<dbReference type="SUPFAM" id="SSF109854">
    <property type="entry name" value="DinB/YfiT-like putative metalloenzymes"/>
    <property type="match status" value="1"/>
</dbReference>
<dbReference type="Gene3D" id="1.20.120.450">
    <property type="entry name" value="dinb family like domain"/>
    <property type="match status" value="1"/>
</dbReference>
<keyword evidence="2" id="KW-1185">Reference proteome</keyword>
<dbReference type="Proteomes" id="UP001140293">
    <property type="component" value="Unassembled WGS sequence"/>
</dbReference>
<evidence type="ECO:0000313" key="2">
    <source>
        <dbReference type="Proteomes" id="UP001140293"/>
    </source>
</evidence>
<dbReference type="InterPro" id="IPR034660">
    <property type="entry name" value="DinB/YfiT-like"/>
</dbReference>
<evidence type="ECO:0000313" key="1">
    <source>
        <dbReference type="EMBL" id="MCV7168401.1"/>
    </source>
</evidence>
<sequence length="199" mass="22273">MPGTPLPAADERQSLLEFLAFQQNAFFAAAYGLTDAQARSTPSVSSLSIGGLVKHAAAVQRGWVQRAACAPDFPPKYDRPMAEVMAEHADQYVMRDDETLEQLLAGLEKQNAEALRVFREADLDSQVPVPRDVPWFPQDLDHWNVRWVVLHVIEELSRHAGHADIVRESVDGATMYELMAAYEGWPETDYIRPWNPAAS</sequence>
<reference evidence="1" key="2">
    <citation type="journal article" date="2022" name="BMC Genomics">
        <title>Comparative genome analysis of mycobacteria focusing on tRNA and non-coding RNA.</title>
        <authorList>
            <person name="Behra P.R.K."/>
            <person name="Pettersson B.M.F."/>
            <person name="Ramesh M."/>
            <person name="Das S."/>
            <person name="Dasgupta S."/>
            <person name="Kirsebom L.A."/>
        </authorList>
    </citation>
    <scope>NUCLEOTIDE SEQUENCE</scope>
    <source>
        <strain evidence="1">DSM 44615</strain>
    </source>
</reference>
<dbReference type="RefSeq" id="WP_264010594.1">
    <property type="nucleotide sequence ID" value="NZ_JACKSJ010000009.1"/>
</dbReference>
<dbReference type="EMBL" id="JACKSJ010000009">
    <property type="protein sequence ID" value="MCV7168401.1"/>
    <property type="molecule type" value="Genomic_DNA"/>
</dbReference>
<name>A0A9X2YJG0_9MYCO</name>
<dbReference type="InterPro" id="IPR007061">
    <property type="entry name" value="MST-like"/>
</dbReference>
<proteinExistence type="predicted"/>
<protein>
    <submittedName>
        <fullName evidence="1">DinB family protein</fullName>
    </submittedName>
</protein>
<reference evidence="1" key="1">
    <citation type="submission" date="2020-07" db="EMBL/GenBank/DDBJ databases">
        <authorList>
            <person name="Pettersson B.M.F."/>
            <person name="Behra P.R.K."/>
            <person name="Ramesh M."/>
            <person name="Das S."/>
            <person name="Dasgupta S."/>
            <person name="Kirsebom L.A."/>
        </authorList>
    </citation>
    <scope>NUCLEOTIDE SEQUENCE</scope>
    <source>
        <strain evidence="1">DSM 44615</strain>
    </source>
</reference>
<dbReference type="Pfam" id="PF04978">
    <property type="entry name" value="MST"/>
    <property type="match status" value="1"/>
</dbReference>
<accession>A0A9X2YJG0</accession>
<organism evidence="1 2">
    <name type="scientific">[Mycobacterium] manitobense</name>
    <dbReference type="NCBI Taxonomy" id="190147"/>
    <lineage>
        <taxon>Bacteria</taxon>
        <taxon>Bacillati</taxon>
        <taxon>Actinomycetota</taxon>
        <taxon>Actinomycetes</taxon>
        <taxon>Mycobacteriales</taxon>
        <taxon>Mycobacteriaceae</taxon>
        <taxon>Mycolicibacterium</taxon>
    </lineage>
</organism>